<feature type="transmembrane region" description="Helical" evidence="1">
    <location>
        <begin position="6"/>
        <end position="25"/>
    </location>
</feature>
<reference evidence="2 3" key="1">
    <citation type="submission" date="2016-10" db="EMBL/GenBank/DDBJ databases">
        <authorList>
            <person name="Varghese N."/>
            <person name="Submissions S."/>
        </authorList>
    </citation>
    <scope>NUCLEOTIDE SEQUENCE [LARGE SCALE GENOMIC DNA]</scope>
    <source>
        <strain evidence="2 3">IAM 15147</strain>
    </source>
</reference>
<dbReference type="EMBL" id="FOZN01000002">
    <property type="protein sequence ID" value="SFS08987.1"/>
    <property type="molecule type" value="Genomic_DNA"/>
</dbReference>
<proteinExistence type="predicted"/>
<dbReference type="Proteomes" id="UP000198506">
    <property type="component" value="Unassembled WGS sequence"/>
</dbReference>
<dbReference type="AlphaFoldDB" id="A0AA94HLU9"/>
<gene>
    <name evidence="2" type="ORF">SAMN04487783_1192</name>
</gene>
<evidence type="ECO:0000313" key="3">
    <source>
        <dbReference type="Proteomes" id="UP000198506"/>
    </source>
</evidence>
<protein>
    <submittedName>
        <fullName evidence="2">Uncharacterized protein</fullName>
    </submittedName>
</protein>
<accession>A0AA94HLU9</accession>
<keyword evidence="1" id="KW-0812">Transmembrane</keyword>
<comment type="caution">
    <text evidence="2">The sequence shown here is derived from an EMBL/GenBank/DDBJ whole genome shotgun (WGS) entry which is preliminary data.</text>
</comment>
<dbReference type="RefSeq" id="WP_318255360.1">
    <property type="nucleotide sequence ID" value="NZ_FOZN01000002.1"/>
</dbReference>
<organism evidence="2 3">
    <name type="scientific">Agrococcus baldri</name>
    <dbReference type="NCBI Taxonomy" id="153730"/>
    <lineage>
        <taxon>Bacteria</taxon>
        <taxon>Bacillati</taxon>
        <taxon>Actinomycetota</taxon>
        <taxon>Actinomycetes</taxon>
        <taxon>Micrococcales</taxon>
        <taxon>Microbacteriaceae</taxon>
        <taxon>Agrococcus</taxon>
    </lineage>
</organism>
<name>A0AA94HLU9_9MICO</name>
<keyword evidence="1" id="KW-0472">Membrane</keyword>
<keyword evidence="3" id="KW-1185">Reference proteome</keyword>
<evidence type="ECO:0000313" key="2">
    <source>
        <dbReference type="EMBL" id="SFS08987.1"/>
    </source>
</evidence>
<sequence length="44" mass="4852">MKLAELPVWWMLAPALLAMVLTVVLGRRYDAALRGEIRGDGARA</sequence>
<keyword evidence="1" id="KW-1133">Transmembrane helix</keyword>
<evidence type="ECO:0000256" key="1">
    <source>
        <dbReference type="SAM" id="Phobius"/>
    </source>
</evidence>